<evidence type="ECO:0000313" key="1">
    <source>
        <dbReference type="EMBL" id="BAY15281.1"/>
    </source>
</evidence>
<sequence>MSISSIVERNINHTKQYQSLLLIGLVSMTMTACSASLSQQSEKQPSFDVSKAVNFTTNNQQDVADETQTYKNTQVFSQQVSAYITTQDSQKQAVKVIRHYYNAINHQDYKSAYLDWSNNGAASQLSFEQFSQGFKDTLSVKVNIGEPGRVDGAAGSSYIEIPVTITSKTVNGKVKHFKGSYTLRRINDIPGSTLKQRMWHIYSAKINQIH</sequence>
<evidence type="ECO:0000313" key="2">
    <source>
        <dbReference type="Proteomes" id="UP000218287"/>
    </source>
</evidence>
<gene>
    <name evidence="1" type="ORF">NIES21_10970</name>
</gene>
<proteinExistence type="predicted"/>
<accession>A0A1Z4GCP4</accession>
<dbReference type="Proteomes" id="UP000218287">
    <property type="component" value="Chromosome"/>
</dbReference>
<dbReference type="EMBL" id="AP018174">
    <property type="protein sequence ID" value="BAY15281.1"/>
    <property type="molecule type" value="Genomic_DNA"/>
</dbReference>
<keyword evidence="2" id="KW-1185">Reference proteome</keyword>
<organism evidence="1 2">
    <name type="scientific">Anabaenopsis circularis NIES-21</name>
    <dbReference type="NCBI Taxonomy" id="1085406"/>
    <lineage>
        <taxon>Bacteria</taxon>
        <taxon>Bacillati</taxon>
        <taxon>Cyanobacteriota</taxon>
        <taxon>Cyanophyceae</taxon>
        <taxon>Nostocales</taxon>
        <taxon>Nodulariaceae</taxon>
        <taxon>Anabaenopsis</taxon>
    </lineage>
</organism>
<protein>
    <submittedName>
        <fullName evidence="1">Uncharacterized protein</fullName>
    </submittedName>
</protein>
<reference evidence="1 2" key="1">
    <citation type="submission" date="2017-06" db="EMBL/GenBank/DDBJ databases">
        <title>Genome sequencing of cyanobaciteial culture collection at National Institute for Environmental Studies (NIES).</title>
        <authorList>
            <person name="Hirose Y."/>
            <person name="Shimura Y."/>
            <person name="Fujisawa T."/>
            <person name="Nakamura Y."/>
            <person name="Kawachi M."/>
        </authorList>
    </citation>
    <scope>NUCLEOTIDE SEQUENCE [LARGE SCALE GENOMIC DNA]</scope>
    <source>
        <strain evidence="1 2">NIES-21</strain>
    </source>
</reference>
<name>A0A1Z4GCP4_9CYAN</name>
<dbReference type="AlphaFoldDB" id="A0A1Z4GCP4"/>